<proteinExistence type="predicted"/>
<accession>A0A8S5Q3S3</accession>
<sequence length="73" mass="8893">MENKEIVLNELKYLYDEGGYIFDDIAHFYDTFTYEDTDTEVGEAFFELSEDEELEVLEEYIKYRKQRRLGDEE</sequence>
<protein>
    <submittedName>
        <fullName evidence="1">Uncharacterized protein</fullName>
    </submittedName>
</protein>
<name>A0A8S5Q3S3_9CAUD</name>
<evidence type="ECO:0000313" key="1">
    <source>
        <dbReference type="EMBL" id="DAE13966.1"/>
    </source>
</evidence>
<reference evidence="1" key="1">
    <citation type="journal article" date="2021" name="Proc. Natl. Acad. Sci. U.S.A.">
        <title>A Catalog of Tens of Thousands of Viruses from Human Metagenomes Reveals Hidden Associations with Chronic Diseases.</title>
        <authorList>
            <person name="Tisza M.J."/>
            <person name="Buck C.B."/>
        </authorList>
    </citation>
    <scope>NUCLEOTIDE SEQUENCE</scope>
    <source>
        <strain evidence="1">Ctxrg1</strain>
    </source>
</reference>
<dbReference type="EMBL" id="BK015573">
    <property type="protein sequence ID" value="DAE13966.1"/>
    <property type="molecule type" value="Genomic_DNA"/>
</dbReference>
<organism evidence="1">
    <name type="scientific">Siphoviridae sp. ctxrg1</name>
    <dbReference type="NCBI Taxonomy" id="2825741"/>
    <lineage>
        <taxon>Viruses</taxon>
        <taxon>Duplodnaviria</taxon>
        <taxon>Heunggongvirae</taxon>
        <taxon>Uroviricota</taxon>
        <taxon>Caudoviricetes</taxon>
    </lineage>
</organism>